<name>A0ABT1LDE1_9HYPH</name>
<evidence type="ECO:0000256" key="1">
    <source>
        <dbReference type="SAM" id="MobiDB-lite"/>
    </source>
</evidence>
<keyword evidence="3" id="KW-1185">Reference proteome</keyword>
<dbReference type="EMBL" id="JANCLU010000012">
    <property type="protein sequence ID" value="MCP8939522.1"/>
    <property type="molecule type" value="Genomic_DNA"/>
</dbReference>
<evidence type="ECO:0000313" key="2">
    <source>
        <dbReference type="EMBL" id="MCP8939522.1"/>
    </source>
</evidence>
<dbReference type="Proteomes" id="UP001205890">
    <property type="component" value="Unassembled WGS sequence"/>
</dbReference>
<comment type="caution">
    <text evidence="2">The sequence shown here is derived from an EMBL/GenBank/DDBJ whole genome shotgun (WGS) entry which is preliminary data.</text>
</comment>
<accession>A0ABT1LDE1</accession>
<proteinExistence type="predicted"/>
<dbReference type="RefSeq" id="WP_254743164.1">
    <property type="nucleotide sequence ID" value="NZ_JANCLU010000012.1"/>
</dbReference>
<sequence>MTDSIQRTSSIPLPLHQTVRGAQDPLPLDKPERIAADEAKRNAPAVEDSAKAFETYLNDTAFTIAERARKSVEADPALDIHAASAYGGLGQSGI</sequence>
<evidence type="ECO:0000313" key="3">
    <source>
        <dbReference type="Proteomes" id="UP001205890"/>
    </source>
</evidence>
<feature type="compositionally biased region" description="Polar residues" evidence="1">
    <location>
        <begin position="1"/>
        <end position="11"/>
    </location>
</feature>
<gene>
    <name evidence="2" type="ORF">NK718_13430</name>
</gene>
<feature type="region of interest" description="Disordered" evidence="1">
    <location>
        <begin position="1"/>
        <end position="28"/>
    </location>
</feature>
<organism evidence="2 3">
    <name type="scientific">Alsobacter ponti</name>
    <dbReference type="NCBI Taxonomy" id="2962936"/>
    <lineage>
        <taxon>Bacteria</taxon>
        <taxon>Pseudomonadati</taxon>
        <taxon>Pseudomonadota</taxon>
        <taxon>Alphaproteobacteria</taxon>
        <taxon>Hyphomicrobiales</taxon>
        <taxon>Alsobacteraceae</taxon>
        <taxon>Alsobacter</taxon>
    </lineage>
</organism>
<protein>
    <submittedName>
        <fullName evidence="2">Uncharacterized protein</fullName>
    </submittedName>
</protein>
<reference evidence="2 3" key="1">
    <citation type="submission" date="2022-07" db="EMBL/GenBank/DDBJ databases">
        <authorList>
            <person name="Li W.-J."/>
            <person name="Deng Q.-Q."/>
        </authorList>
    </citation>
    <scope>NUCLEOTIDE SEQUENCE [LARGE SCALE GENOMIC DNA]</scope>
    <source>
        <strain evidence="2 3">SYSU M60028</strain>
    </source>
</reference>